<reference evidence="6" key="1">
    <citation type="submission" date="2025-08" db="UniProtKB">
        <authorList>
            <consortium name="RefSeq"/>
        </authorList>
    </citation>
    <scope>IDENTIFICATION</scope>
    <source>
        <tissue evidence="6">Muscle</tissue>
    </source>
</reference>
<dbReference type="CTD" id="1039"/>
<evidence type="ECO:0000256" key="2">
    <source>
        <dbReference type="ARBA" id="ARBA00023054"/>
    </source>
</evidence>
<comment type="similarity">
    <text evidence="1">Belongs to the CDR2 family.</text>
</comment>
<dbReference type="KEGG" id="hai:109386583"/>
<dbReference type="AlphaFoldDB" id="A0A8B7RWD8"/>
<dbReference type="OrthoDB" id="10059415at2759"/>
<keyword evidence="5" id="KW-1185">Reference proteome</keyword>
<organism evidence="5 6">
    <name type="scientific">Hipposideros armiger</name>
    <name type="common">Great Himalayan leaf-nosed bat</name>
    <dbReference type="NCBI Taxonomy" id="186990"/>
    <lineage>
        <taxon>Eukaryota</taxon>
        <taxon>Metazoa</taxon>
        <taxon>Chordata</taxon>
        <taxon>Craniata</taxon>
        <taxon>Vertebrata</taxon>
        <taxon>Euteleostomi</taxon>
        <taxon>Mammalia</taxon>
        <taxon>Eutheria</taxon>
        <taxon>Laurasiatheria</taxon>
        <taxon>Chiroptera</taxon>
        <taxon>Yinpterochiroptera</taxon>
        <taxon>Rhinolophoidea</taxon>
        <taxon>Hipposideridae</taxon>
        <taxon>Hipposideros</taxon>
    </lineage>
</organism>
<accession>A0A8B7RWD8</accession>
<dbReference type="PANTHER" id="PTHR19232:SF1">
    <property type="entry name" value="CEREBELLAR DEGENERATION-RELATED PROTEIN 2"/>
    <property type="match status" value="1"/>
</dbReference>
<gene>
    <name evidence="6" type="primary">CDR2</name>
</gene>
<dbReference type="PANTHER" id="PTHR19232">
    <property type="entry name" value="CENTROCORTIN FAMILY MEMBER"/>
    <property type="match status" value="1"/>
</dbReference>
<dbReference type="RefSeq" id="XP_019505451.1">
    <property type="nucleotide sequence ID" value="XM_019649906.1"/>
</dbReference>
<feature type="region of interest" description="Disordered" evidence="4">
    <location>
        <begin position="370"/>
        <end position="421"/>
    </location>
</feature>
<name>A0A8B7RWD8_HIPAR</name>
<proteinExistence type="inferred from homology"/>
<evidence type="ECO:0000256" key="4">
    <source>
        <dbReference type="SAM" id="MobiDB-lite"/>
    </source>
</evidence>
<dbReference type="Proteomes" id="UP000694851">
    <property type="component" value="Unplaced"/>
</dbReference>
<dbReference type="GeneID" id="109386583"/>
<keyword evidence="2 3" id="KW-0175">Coiled coil</keyword>
<evidence type="ECO:0000313" key="5">
    <source>
        <dbReference type="Proteomes" id="UP000694851"/>
    </source>
</evidence>
<protein>
    <submittedName>
        <fullName evidence="6">Cerebellar degeneration-related protein 2 isoform X1</fullName>
    </submittedName>
</protein>
<dbReference type="InterPro" id="IPR026079">
    <property type="entry name" value="CDR2"/>
</dbReference>
<evidence type="ECO:0000313" key="6">
    <source>
        <dbReference type="RefSeq" id="XP_019505451.1"/>
    </source>
</evidence>
<feature type="region of interest" description="Disordered" evidence="4">
    <location>
        <begin position="139"/>
        <end position="160"/>
    </location>
</feature>
<feature type="coiled-coil region" evidence="3">
    <location>
        <begin position="203"/>
        <end position="237"/>
    </location>
</feature>
<evidence type="ECO:0000256" key="3">
    <source>
        <dbReference type="SAM" id="Coils"/>
    </source>
</evidence>
<sequence>MLAENLVEEDFEIKEEEEPWLDNRELQQDLQLAAELGKTLLDRNTQLEESLQQMYTTNQEQLQEIEHLSKQVELLRQVNEQHAKVYEQLDVTARELEETNQKLVADSKASQQKILSLTETIECLQARIDHLQSQVDELRSVQQRRSQGKSDQDRPAPSCSRRKELYDLRQLFVYDHVFAGKITSLPSQQSPEEEENAHLKRTVATLQAQLGLERQKRATLEEEYGLVLAENSELEQQLGAAGAYRARALELEAEVADMRLALRAERPPLSALERLVPDALFVPFREPSASLLEEMLLTGAEALPRPLRRSSSDTALERGAAVGDLAQSHEETCARRAQAGRRRGMCPLHEVDTQYSALREKYDQLLRKCQPPAGDARSHKAVQTSRAAASAAVPGPGPGPAEPAGSPASAPPPPPPEYKALFKEIFSCIEKSKQEIDAQRTKYRSAPSHS</sequence>
<evidence type="ECO:0000256" key="1">
    <source>
        <dbReference type="ARBA" id="ARBA00009019"/>
    </source>
</evidence>